<dbReference type="EMBL" id="AWSI01000017">
    <property type="protein sequence ID" value="ERH31194.1"/>
    <property type="molecule type" value="Genomic_DNA"/>
</dbReference>
<dbReference type="HOGENOM" id="CLU_3195284_0_0_11"/>
<reference evidence="1 2" key="1">
    <citation type="submission" date="2013-08" db="EMBL/GenBank/DDBJ databases">
        <authorList>
            <person name="Weinstock G."/>
            <person name="Sodergren E."/>
            <person name="Wylie T."/>
            <person name="Fulton L."/>
            <person name="Fulton R."/>
            <person name="Fronick C."/>
            <person name="O'Laughlin M."/>
            <person name="Godfrey J."/>
            <person name="Miner T."/>
            <person name="Herter B."/>
            <person name="Appelbaum E."/>
            <person name="Cordes M."/>
            <person name="Lek S."/>
            <person name="Wollam A."/>
            <person name="Pepin K.H."/>
            <person name="Palsikar V.B."/>
            <person name="Mitreva M."/>
            <person name="Wilson R.K."/>
        </authorList>
    </citation>
    <scope>NUCLEOTIDE SEQUENCE [LARGE SCALE GENOMIC DNA]</scope>
    <source>
        <strain evidence="1 2">F0580</strain>
    </source>
</reference>
<dbReference type="AlphaFoldDB" id="U1RC77"/>
<comment type="caution">
    <text evidence="1">The sequence shown here is derived from an EMBL/GenBank/DDBJ whole genome shotgun (WGS) entry which is preliminary data.</text>
</comment>
<sequence length="45" mass="5381">MRYWQLRGEPYSIPHFMPYCILGRKNGAKSAVRYTPSQRLMRHSP</sequence>
<evidence type="ECO:0000313" key="2">
    <source>
        <dbReference type="Proteomes" id="UP000016519"/>
    </source>
</evidence>
<gene>
    <name evidence="1" type="ORF">HMPREF9244_00636</name>
</gene>
<evidence type="ECO:0000313" key="1">
    <source>
        <dbReference type="EMBL" id="ERH31194.1"/>
    </source>
</evidence>
<name>U1RC77_9BIFI</name>
<proteinExistence type="predicted"/>
<dbReference type="Proteomes" id="UP000016519">
    <property type="component" value="Unassembled WGS sequence"/>
</dbReference>
<organism evidence="1 2">
    <name type="scientific">Alloscardovia omnicolens F0580</name>
    <dbReference type="NCBI Taxonomy" id="1321816"/>
    <lineage>
        <taxon>Bacteria</taxon>
        <taxon>Bacillati</taxon>
        <taxon>Actinomycetota</taxon>
        <taxon>Actinomycetes</taxon>
        <taxon>Bifidobacteriales</taxon>
        <taxon>Bifidobacteriaceae</taxon>
        <taxon>Alloscardovia</taxon>
    </lineage>
</organism>
<keyword evidence="2" id="KW-1185">Reference proteome</keyword>
<accession>U1RC77</accession>
<protein>
    <submittedName>
        <fullName evidence="1">Uncharacterized protein</fullName>
    </submittedName>
</protein>